<dbReference type="NCBIfam" id="TIGR00229">
    <property type="entry name" value="sensory_box"/>
    <property type="match status" value="2"/>
</dbReference>
<dbReference type="RefSeq" id="WP_133502981.1">
    <property type="nucleotide sequence ID" value="NZ_SNXC01000010.1"/>
</dbReference>
<dbReference type="Pfam" id="PF08448">
    <property type="entry name" value="PAS_4"/>
    <property type="match status" value="2"/>
</dbReference>
<dbReference type="InterPro" id="IPR001633">
    <property type="entry name" value="EAL_dom"/>
</dbReference>
<protein>
    <submittedName>
        <fullName evidence="5">PAS domain S-box-containing protein/diguanylate cyclase (GGDEF)-like protein</fullName>
    </submittedName>
</protein>
<dbReference type="AlphaFoldDB" id="A0A4R6MB05"/>
<evidence type="ECO:0000259" key="3">
    <source>
        <dbReference type="PROSITE" id="PS50883"/>
    </source>
</evidence>
<feature type="domain" description="PAC" evidence="2">
    <location>
        <begin position="210"/>
        <end position="262"/>
    </location>
</feature>
<dbReference type="SUPFAM" id="SSF55073">
    <property type="entry name" value="Nucleotide cyclase"/>
    <property type="match status" value="1"/>
</dbReference>
<dbReference type="InterPro" id="IPR000700">
    <property type="entry name" value="PAS-assoc_C"/>
</dbReference>
<dbReference type="PROSITE" id="PS50113">
    <property type="entry name" value="PAC"/>
    <property type="match status" value="2"/>
</dbReference>
<dbReference type="InterPro" id="IPR043128">
    <property type="entry name" value="Rev_trsase/Diguanyl_cyclase"/>
</dbReference>
<evidence type="ECO:0000259" key="1">
    <source>
        <dbReference type="PROSITE" id="PS50112"/>
    </source>
</evidence>
<dbReference type="PROSITE" id="PS50112">
    <property type="entry name" value="PAS"/>
    <property type="match status" value="2"/>
</dbReference>
<sequence>MGSLYPFTIESDAGLLALKHSLDSKDEAYLLLASTPESYQVTWASRAAYEILDFSSGSAPFIFIDCFAHEYEQSIKEFEEGLRARSFDQTLTLHGLGKPTLDIMHIPFKTSASEERFLLQMTVKDTSSDTQRKLESTLLFENVAEHSHDVVIRYDCTGRRMYANKAFEKVTGVTIKNAIGRTPREYSGVGASADYIQKLVESVVKTQTFADGELSHRAPNGTRSIFDLHGIPELSSKGEVESVVLIGRDITDKKRTEEQMRLSESRFRSLVENSPDLIARFDAYCRLLYANPVLARMSGTPFIHFLGLNFTDIERHIYTKQEEIPKHVESPIDESMRQVLKRKIGVEIEYEIPSLSGSVNCLVSLTPEFGERNELVSVLVVCKDMSEVKRYQEQVRYLSYHDSLTGLPNRATFLNDVRKRLIVKNNVATVKLGLIVLGLDHFKGVNDSLGYEYGDLILQGFSNRLRDILPKNAIIARLGGDEFAALLPTIPDREEFVCMVTNISGELSLPIGIGSKEMSISISTGACLYPDDAFELDSLVRYADSALYAAKHEQRGSVRFYTPELTKQAQERLQLRNDLRRALDQREFVPYYQPKFDLLTNEVLGAEALVRWNHPEKGLISPFEFIPVLEEMGLVEEVDMMMLDMVCGQLEQWQHLTDRGGKIAVNFSGLQFKYEKLLEKVVETVESHNLTPKVIQIEVTEGVLLEHHDLLPLVFKDFKALGFSIALDDFGTGYSSLGYLSKYPIDTLKIDRSFVNNINKNEADDILIKTIVSMAQNLKMDVVAEGVETKPQADWLASIGVRIVQGYLFGRPMSSQNFEALFLHDDGIVSNEIQTSEG</sequence>
<dbReference type="CDD" id="cd01949">
    <property type="entry name" value="GGDEF"/>
    <property type="match status" value="1"/>
</dbReference>
<dbReference type="SMART" id="SM00091">
    <property type="entry name" value="PAS"/>
    <property type="match status" value="2"/>
</dbReference>
<keyword evidence="6" id="KW-1185">Reference proteome</keyword>
<dbReference type="PROSITE" id="PS50887">
    <property type="entry name" value="GGDEF"/>
    <property type="match status" value="1"/>
</dbReference>
<dbReference type="InterPro" id="IPR035919">
    <property type="entry name" value="EAL_sf"/>
</dbReference>
<feature type="domain" description="PAS" evidence="1">
    <location>
        <begin position="263"/>
        <end position="299"/>
    </location>
</feature>
<dbReference type="Gene3D" id="3.30.70.270">
    <property type="match status" value="1"/>
</dbReference>
<dbReference type="InterPro" id="IPR029787">
    <property type="entry name" value="Nucleotide_cyclase"/>
</dbReference>
<dbReference type="CDD" id="cd01948">
    <property type="entry name" value="EAL"/>
    <property type="match status" value="1"/>
</dbReference>
<evidence type="ECO:0000313" key="6">
    <source>
        <dbReference type="Proteomes" id="UP000294656"/>
    </source>
</evidence>
<feature type="domain" description="PAC" evidence="2">
    <location>
        <begin position="346"/>
        <end position="397"/>
    </location>
</feature>
<dbReference type="EMBL" id="SNXC01000010">
    <property type="protein sequence ID" value="TDO98751.1"/>
    <property type="molecule type" value="Genomic_DNA"/>
</dbReference>
<dbReference type="InterPro" id="IPR013656">
    <property type="entry name" value="PAS_4"/>
</dbReference>
<proteinExistence type="predicted"/>
<dbReference type="SMART" id="SM00267">
    <property type="entry name" value="GGDEF"/>
    <property type="match status" value="1"/>
</dbReference>
<dbReference type="Pfam" id="PF00990">
    <property type="entry name" value="GGDEF"/>
    <property type="match status" value="1"/>
</dbReference>
<dbReference type="InterPro" id="IPR052155">
    <property type="entry name" value="Biofilm_reg_signaling"/>
</dbReference>
<reference evidence="5 6" key="1">
    <citation type="submission" date="2019-03" db="EMBL/GenBank/DDBJ databases">
        <title>Genomic Encyclopedia of Type Strains, Phase III (KMG-III): the genomes of soil and plant-associated and newly described type strains.</title>
        <authorList>
            <person name="Whitman W."/>
        </authorList>
    </citation>
    <scope>NUCLEOTIDE SEQUENCE [LARGE SCALE GENOMIC DNA]</scope>
    <source>
        <strain evidence="5 6">CECT 7378</strain>
    </source>
</reference>
<name>A0A4R6MB05_9GAMM</name>
<organism evidence="5 6">
    <name type="scientific">Marinomonas balearica</name>
    <dbReference type="NCBI Taxonomy" id="491947"/>
    <lineage>
        <taxon>Bacteria</taxon>
        <taxon>Pseudomonadati</taxon>
        <taxon>Pseudomonadota</taxon>
        <taxon>Gammaproteobacteria</taxon>
        <taxon>Oceanospirillales</taxon>
        <taxon>Oceanospirillaceae</taxon>
        <taxon>Marinomonas</taxon>
    </lineage>
</organism>
<feature type="domain" description="PAS" evidence="1">
    <location>
        <begin position="136"/>
        <end position="182"/>
    </location>
</feature>
<comment type="caution">
    <text evidence="5">The sequence shown here is derived from an EMBL/GenBank/DDBJ whole genome shotgun (WGS) entry which is preliminary data.</text>
</comment>
<gene>
    <name evidence="5" type="ORF">DFP79_1163</name>
</gene>
<dbReference type="OrthoDB" id="6168558at2"/>
<accession>A0A4R6MB05</accession>
<dbReference type="InterPro" id="IPR035965">
    <property type="entry name" value="PAS-like_dom_sf"/>
</dbReference>
<dbReference type="Gene3D" id="3.20.20.450">
    <property type="entry name" value="EAL domain"/>
    <property type="match status" value="1"/>
</dbReference>
<dbReference type="PANTHER" id="PTHR44757">
    <property type="entry name" value="DIGUANYLATE CYCLASE DGCP"/>
    <property type="match status" value="1"/>
</dbReference>
<dbReference type="Proteomes" id="UP000294656">
    <property type="component" value="Unassembled WGS sequence"/>
</dbReference>
<dbReference type="PANTHER" id="PTHR44757:SF2">
    <property type="entry name" value="BIOFILM ARCHITECTURE MAINTENANCE PROTEIN MBAA"/>
    <property type="match status" value="1"/>
</dbReference>
<dbReference type="PROSITE" id="PS50883">
    <property type="entry name" value="EAL"/>
    <property type="match status" value="1"/>
</dbReference>
<dbReference type="Pfam" id="PF00563">
    <property type="entry name" value="EAL"/>
    <property type="match status" value="1"/>
</dbReference>
<dbReference type="SUPFAM" id="SSF55785">
    <property type="entry name" value="PYP-like sensor domain (PAS domain)"/>
    <property type="match status" value="2"/>
</dbReference>
<feature type="domain" description="EAL" evidence="3">
    <location>
        <begin position="572"/>
        <end position="826"/>
    </location>
</feature>
<evidence type="ECO:0000259" key="4">
    <source>
        <dbReference type="PROSITE" id="PS50887"/>
    </source>
</evidence>
<evidence type="ECO:0000313" key="5">
    <source>
        <dbReference type="EMBL" id="TDO98751.1"/>
    </source>
</evidence>
<dbReference type="NCBIfam" id="TIGR00254">
    <property type="entry name" value="GGDEF"/>
    <property type="match status" value="1"/>
</dbReference>
<dbReference type="CDD" id="cd00130">
    <property type="entry name" value="PAS"/>
    <property type="match status" value="1"/>
</dbReference>
<dbReference type="Gene3D" id="3.30.450.20">
    <property type="entry name" value="PAS domain"/>
    <property type="match status" value="2"/>
</dbReference>
<dbReference type="SUPFAM" id="SSF141868">
    <property type="entry name" value="EAL domain-like"/>
    <property type="match status" value="1"/>
</dbReference>
<evidence type="ECO:0000259" key="2">
    <source>
        <dbReference type="PROSITE" id="PS50113"/>
    </source>
</evidence>
<dbReference type="SMART" id="SM00052">
    <property type="entry name" value="EAL"/>
    <property type="match status" value="1"/>
</dbReference>
<feature type="domain" description="GGDEF" evidence="4">
    <location>
        <begin position="430"/>
        <end position="563"/>
    </location>
</feature>
<dbReference type="InterPro" id="IPR000160">
    <property type="entry name" value="GGDEF_dom"/>
</dbReference>
<dbReference type="InterPro" id="IPR000014">
    <property type="entry name" value="PAS"/>
</dbReference>